<dbReference type="RefSeq" id="WP_015250485.1">
    <property type="nucleotide sequence ID" value="NC_019892.1"/>
</dbReference>
<gene>
    <name evidence="3" type="ordered locus">Sinac_7377</name>
</gene>
<dbReference type="OrthoDB" id="241095at2"/>
<keyword evidence="1" id="KW-1133">Transmembrane helix</keyword>
<accession>L0DST1</accession>
<dbReference type="Pfam" id="PF07596">
    <property type="entry name" value="SBP_bac_10"/>
    <property type="match status" value="1"/>
</dbReference>
<dbReference type="SUPFAM" id="SSF54523">
    <property type="entry name" value="Pili subunits"/>
    <property type="match status" value="1"/>
</dbReference>
<dbReference type="NCBIfam" id="TIGR02532">
    <property type="entry name" value="IV_pilin_GFxxxE"/>
    <property type="match status" value="1"/>
</dbReference>
<dbReference type="NCBIfam" id="TIGR04294">
    <property type="entry name" value="pre_pil_HX9DG"/>
    <property type="match status" value="1"/>
</dbReference>
<dbReference type="PANTHER" id="PTHR30093">
    <property type="entry name" value="GENERAL SECRETION PATHWAY PROTEIN G"/>
    <property type="match status" value="1"/>
</dbReference>
<keyword evidence="1" id="KW-0472">Membrane</keyword>
<dbReference type="InterPro" id="IPR045584">
    <property type="entry name" value="Pilin-like"/>
</dbReference>
<dbReference type="Gene3D" id="3.30.700.10">
    <property type="entry name" value="Glycoprotein, Type 4 Pilin"/>
    <property type="match status" value="1"/>
</dbReference>
<feature type="domain" description="DUF1559" evidence="2">
    <location>
        <begin position="37"/>
        <end position="331"/>
    </location>
</feature>
<dbReference type="KEGG" id="saci:Sinac_7377"/>
<feature type="transmembrane region" description="Helical" evidence="1">
    <location>
        <begin position="12"/>
        <end position="36"/>
    </location>
</feature>
<protein>
    <submittedName>
        <fullName evidence="3">Prepilin-type N-terminal cleavage/methylation domain-containing protein</fullName>
    </submittedName>
</protein>
<dbReference type="PANTHER" id="PTHR30093:SF2">
    <property type="entry name" value="TYPE II SECRETION SYSTEM PROTEIN H"/>
    <property type="match status" value="1"/>
</dbReference>
<dbReference type="HOGENOM" id="CLU_041661_0_0_0"/>
<dbReference type="InterPro" id="IPR012902">
    <property type="entry name" value="N_methyl_site"/>
</dbReference>
<organism evidence="3 4">
    <name type="scientific">Singulisphaera acidiphila (strain ATCC BAA-1392 / DSM 18658 / VKM B-2454 / MOB10)</name>
    <dbReference type="NCBI Taxonomy" id="886293"/>
    <lineage>
        <taxon>Bacteria</taxon>
        <taxon>Pseudomonadati</taxon>
        <taxon>Planctomycetota</taxon>
        <taxon>Planctomycetia</taxon>
        <taxon>Isosphaerales</taxon>
        <taxon>Isosphaeraceae</taxon>
        <taxon>Singulisphaera</taxon>
    </lineage>
</organism>
<name>L0DST1_SINAD</name>
<dbReference type="EMBL" id="CP003364">
    <property type="protein sequence ID" value="AGA31416.1"/>
    <property type="molecule type" value="Genomic_DNA"/>
</dbReference>
<sequence length="353" mass="37524">MKTHARSGSRRGFTLIELLVVIAIIAVLIALLLPAVQQAREAARRSQCVNNLKQIGLALMNYESTNGGFPPPKIFSGSGIGNNGGINGVLNTTGFTMILSFLEQTTLSSAYNFSQASSSSVNGPNNNVIGNPIVNSTVVSALVSVYACPSDQPPDIQNEAGNGPYARTQARRSNYFFCSTLWMEYYGPYAWGGSLPDYVQSTRGAFITDMSTKLSEISDGLSNTAMVGESPQIHLASVWGPYWGSGVHTSTNGNVYPPPPLITSIAASLGLGPEWRDYTTTLPNAFPNSTQCGGPCGNNKLPYANIMGSKHPGGLNLVFADGSVHFIKNSISGNTWWALNTIHGGEILSADSY</sequence>
<dbReference type="PROSITE" id="PS00409">
    <property type="entry name" value="PROKAR_NTER_METHYL"/>
    <property type="match status" value="1"/>
</dbReference>
<dbReference type="InterPro" id="IPR011453">
    <property type="entry name" value="DUF1559"/>
</dbReference>
<keyword evidence="4" id="KW-1185">Reference proteome</keyword>
<dbReference type="AlphaFoldDB" id="L0DST1"/>
<evidence type="ECO:0000313" key="4">
    <source>
        <dbReference type="Proteomes" id="UP000010798"/>
    </source>
</evidence>
<reference evidence="3 4" key="1">
    <citation type="submission" date="2012-02" db="EMBL/GenBank/DDBJ databases">
        <title>Complete sequence of chromosome of Singulisphaera acidiphila DSM 18658.</title>
        <authorList>
            <consortium name="US DOE Joint Genome Institute (JGI-PGF)"/>
            <person name="Lucas S."/>
            <person name="Copeland A."/>
            <person name="Lapidus A."/>
            <person name="Glavina del Rio T."/>
            <person name="Dalin E."/>
            <person name="Tice H."/>
            <person name="Bruce D."/>
            <person name="Goodwin L."/>
            <person name="Pitluck S."/>
            <person name="Peters L."/>
            <person name="Ovchinnikova G."/>
            <person name="Chertkov O."/>
            <person name="Kyrpides N."/>
            <person name="Mavromatis K."/>
            <person name="Ivanova N."/>
            <person name="Brettin T."/>
            <person name="Detter J.C."/>
            <person name="Han C."/>
            <person name="Larimer F."/>
            <person name="Land M."/>
            <person name="Hauser L."/>
            <person name="Markowitz V."/>
            <person name="Cheng J.-F."/>
            <person name="Hugenholtz P."/>
            <person name="Woyke T."/>
            <person name="Wu D."/>
            <person name="Tindall B."/>
            <person name="Pomrenke H."/>
            <person name="Brambilla E."/>
            <person name="Klenk H.-P."/>
            <person name="Eisen J.A."/>
        </authorList>
    </citation>
    <scope>NUCLEOTIDE SEQUENCE [LARGE SCALE GENOMIC DNA]</scope>
    <source>
        <strain evidence="4">ATCC BAA-1392 / DSM 18658 / VKM B-2454 / MOB10</strain>
    </source>
</reference>
<keyword evidence="1" id="KW-0812">Transmembrane</keyword>
<dbReference type="InterPro" id="IPR027558">
    <property type="entry name" value="Pre_pil_HX9DG_C"/>
</dbReference>
<dbReference type="eggNOG" id="COG2165">
    <property type="taxonomic scope" value="Bacteria"/>
</dbReference>
<evidence type="ECO:0000259" key="2">
    <source>
        <dbReference type="Pfam" id="PF07596"/>
    </source>
</evidence>
<evidence type="ECO:0000256" key="1">
    <source>
        <dbReference type="SAM" id="Phobius"/>
    </source>
</evidence>
<evidence type="ECO:0000313" key="3">
    <source>
        <dbReference type="EMBL" id="AGA31416.1"/>
    </source>
</evidence>
<dbReference type="STRING" id="886293.Sinac_7377"/>
<dbReference type="Pfam" id="PF07963">
    <property type="entry name" value="N_methyl"/>
    <property type="match status" value="1"/>
</dbReference>
<dbReference type="Proteomes" id="UP000010798">
    <property type="component" value="Chromosome"/>
</dbReference>
<proteinExistence type="predicted"/>